<feature type="compositionally biased region" description="Low complexity" evidence="6">
    <location>
        <begin position="176"/>
        <end position="188"/>
    </location>
</feature>
<dbReference type="InterPro" id="IPR013088">
    <property type="entry name" value="Znf_NHR/GATA"/>
</dbReference>
<keyword evidence="8" id="KW-1185">Reference proteome</keyword>
<evidence type="ECO:0000256" key="2">
    <source>
        <dbReference type="ARBA" id="ARBA00022771"/>
    </source>
</evidence>
<dbReference type="GO" id="GO:0006355">
    <property type="term" value="P:regulation of DNA-templated transcription"/>
    <property type="evidence" value="ECO:0007669"/>
    <property type="project" value="InterPro"/>
</dbReference>
<gene>
    <name evidence="7" type="ORF">A4X13_0g6298</name>
</gene>
<feature type="compositionally biased region" description="Low complexity" evidence="6">
    <location>
        <begin position="86"/>
        <end position="100"/>
    </location>
</feature>
<dbReference type="PANTHER" id="PTHR47172:SF24">
    <property type="entry name" value="GATA ZINC FINGER DOMAIN-CONTAINING PROTEIN 14-RELATED"/>
    <property type="match status" value="1"/>
</dbReference>
<feature type="compositionally biased region" description="Polar residues" evidence="6">
    <location>
        <begin position="1"/>
        <end position="14"/>
    </location>
</feature>
<dbReference type="Pfam" id="PF00320">
    <property type="entry name" value="GATA"/>
    <property type="match status" value="1"/>
</dbReference>
<organism evidence="7 8">
    <name type="scientific">Tilletia indica</name>
    <dbReference type="NCBI Taxonomy" id="43049"/>
    <lineage>
        <taxon>Eukaryota</taxon>
        <taxon>Fungi</taxon>
        <taxon>Dikarya</taxon>
        <taxon>Basidiomycota</taxon>
        <taxon>Ustilaginomycotina</taxon>
        <taxon>Exobasidiomycetes</taxon>
        <taxon>Tilletiales</taxon>
        <taxon>Tilletiaceae</taxon>
        <taxon>Tilletia</taxon>
    </lineage>
</organism>
<name>A0A177TMD7_9BASI</name>
<dbReference type="GO" id="GO:0043565">
    <property type="term" value="F:sequence-specific DNA binding"/>
    <property type="evidence" value="ECO:0007669"/>
    <property type="project" value="InterPro"/>
</dbReference>
<dbReference type="PROSITE" id="PS50114">
    <property type="entry name" value="GATA_ZN_FINGER_2"/>
    <property type="match status" value="1"/>
</dbReference>
<dbReference type="SMART" id="SM00401">
    <property type="entry name" value="ZnF_GATA"/>
    <property type="match status" value="1"/>
</dbReference>
<proteinExistence type="predicted"/>
<feature type="compositionally biased region" description="Polar residues" evidence="6">
    <location>
        <begin position="431"/>
        <end position="449"/>
    </location>
</feature>
<feature type="region of interest" description="Disordered" evidence="6">
    <location>
        <begin position="1"/>
        <end position="262"/>
    </location>
</feature>
<feature type="compositionally biased region" description="Basic and acidic residues" evidence="6">
    <location>
        <begin position="189"/>
        <end position="209"/>
    </location>
</feature>
<evidence type="ECO:0000256" key="4">
    <source>
        <dbReference type="ARBA" id="ARBA00023015"/>
    </source>
</evidence>
<evidence type="ECO:0000256" key="6">
    <source>
        <dbReference type="SAM" id="MobiDB-lite"/>
    </source>
</evidence>
<dbReference type="AlphaFoldDB" id="A0A177TMD7"/>
<dbReference type="SUPFAM" id="SSF57716">
    <property type="entry name" value="Glucocorticoid receptor-like (DNA-binding domain)"/>
    <property type="match status" value="1"/>
</dbReference>
<evidence type="ECO:0000313" key="7">
    <source>
        <dbReference type="EMBL" id="KAE8244754.1"/>
    </source>
</evidence>
<dbReference type="Gene3D" id="3.30.50.10">
    <property type="entry name" value="Erythroid Transcription Factor GATA-1, subunit A"/>
    <property type="match status" value="1"/>
</dbReference>
<evidence type="ECO:0000256" key="1">
    <source>
        <dbReference type="ARBA" id="ARBA00022723"/>
    </source>
</evidence>
<evidence type="ECO:0000256" key="3">
    <source>
        <dbReference type="ARBA" id="ARBA00022833"/>
    </source>
</evidence>
<evidence type="ECO:0000256" key="5">
    <source>
        <dbReference type="ARBA" id="ARBA00023163"/>
    </source>
</evidence>
<evidence type="ECO:0000313" key="8">
    <source>
        <dbReference type="Proteomes" id="UP000077521"/>
    </source>
</evidence>
<keyword evidence="3" id="KW-0862">Zinc</keyword>
<feature type="compositionally biased region" description="Low complexity" evidence="6">
    <location>
        <begin position="15"/>
        <end position="44"/>
    </location>
</feature>
<comment type="caution">
    <text evidence="7">The sequence shown here is derived from an EMBL/GenBank/DDBJ whole genome shotgun (WGS) entry which is preliminary data.</text>
</comment>
<keyword evidence="5" id="KW-0804">Transcription</keyword>
<dbReference type="Proteomes" id="UP000077521">
    <property type="component" value="Unassembled WGS sequence"/>
</dbReference>
<accession>A0A177TMD7</accession>
<feature type="compositionally biased region" description="Polar residues" evidence="6">
    <location>
        <begin position="62"/>
        <end position="77"/>
    </location>
</feature>
<sequence length="449" mass="45917">MSGQLGNTGISHGTVTSTPSRSLSISSVSSATSASTPTSAARLAPRPTFATPFPKPYPTLGATPSSAGKKLATSSTMRPPAPYRMSPASATASSSSAPSSHQLSTHIQPPPEWQMPSELAPLKGPSRKRSLDENGLEAEGSENGIFPPPQSKPRLSQFSDAPPPPVQDGIKFETLSGTQSAGSSSATGTHEDEAQTHYHEPDQDGESKPPKTTSNRPRADSKTGDGGTGSDTSVKYKKRSRAPAPGTCQACSQADTPEWRRGPGGARTLCNACGLHWAKLNRKREQSKQPDGTYLIPPITLEDLRAAPIKRSVYDEVPLHGSTTAAAAAAAAAAAVAAAASVPHPPIISAIPHTTTDGAIGALGSTGLQHLSSAPSVGLLTGYGRSSLTSASRYLSGFASSSRIGAPFGSLQAPPPPPAPAVSDMRLVSSGGINSTLARTDSSGSEPPT</sequence>
<reference evidence="7" key="1">
    <citation type="submission" date="2016-04" db="EMBL/GenBank/DDBJ databases">
        <authorList>
            <person name="Nguyen H.D."/>
            <person name="Samba Siva P."/>
            <person name="Cullis J."/>
            <person name="Levesque C.A."/>
            <person name="Hambleton S."/>
        </authorList>
    </citation>
    <scope>NUCLEOTIDE SEQUENCE</scope>
    <source>
        <strain evidence="7">DAOMC 236416</strain>
    </source>
</reference>
<dbReference type="InterPro" id="IPR000679">
    <property type="entry name" value="Znf_GATA"/>
</dbReference>
<keyword evidence="1" id="KW-0479">Metal-binding</keyword>
<dbReference type="PANTHER" id="PTHR47172">
    <property type="entry name" value="OS01G0976800 PROTEIN"/>
    <property type="match status" value="1"/>
</dbReference>
<protein>
    <submittedName>
        <fullName evidence="7">Uncharacterized protein</fullName>
    </submittedName>
</protein>
<reference evidence="7" key="2">
    <citation type="journal article" date="2019" name="IMA Fungus">
        <title>Genome sequencing and comparison of five Tilletia species to identify candidate genes for the detection of regulated species infecting wheat.</title>
        <authorList>
            <person name="Nguyen H.D.T."/>
            <person name="Sultana T."/>
            <person name="Kesanakurti P."/>
            <person name="Hambleton S."/>
        </authorList>
    </citation>
    <scope>NUCLEOTIDE SEQUENCE</scope>
    <source>
        <strain evidence="7">DAOMC 236416</strain>
    </source>
</reference>
<keyword evidence="2" id="KW-0863">Zinc-finger</keyword>
<dbReference type="EMBL" id="LWDF02000582">
    <property type="protein sequence ID" value="KAE8244754.1"/>
    <property type="molecule type" value="Genomic_DNA"/>
</dbReference>
<keyword evidence="4" id="KW-0805">Transcription regulation</keyword>
<feature type="region of interest" description="Disordered" evidence="6">
    <location>
        <begin position="430"/>
        <end position="449"/>
    </location>
</feature>
<dbReference type="GO" id="GO:0008270">
    <property type="term" value="F:zinc ion binding"/>
    <property type="evidence" value="ECO:0007669"/>
    <property type="project" value="UniProtKB-KW"/>
</dbReference>
<dbReference type="CDD" id="cd00202">
    <property type="entry name" value="ZnF_GATA"/>
    <property type="match status" value="1"/>
</dbReference>